<feature type="compositionally biased region" description="Basic and acidic residues" evidence="1">
    <location>
        <begin position="273"/>
        <end position="292"/>
    </location>
</feature>
<evidence type="ECO:0000259" key="2">
    <source>
        <dbReference type="Pfam" id="PF00582"/>
    </source>
</evidence>
<dbReference type="CDD" id="cd23659">
    <property type="entry name" value="USP_At3g01520-like"/>
    <property type="match status" value="1"/>
</dbReference>
<proteinExistence type="predicted"/>
<dbReference type="STRING" id="1051891.A0A0C3QFC9"/>
<evidence type="ECO:0000256" key="1">
    <source>
        <dbReference type="SAM" id="MobiDB-lite"/>
    </source>
</evidence>
<feature type="region of interest" description="Disordered" evidence="1">
    <location>
        <begin position="273"/>
        <end position="302"/>
    </location>
</feature>
<keyword evidence="4" id="KW-1185">Reference proteome</keyword>
<feature type="compositionally biased region" description="Polar residues" evidence="1">
    <location>
        <begin position="56"/>
        <end position="65"/>
    </location>
</feature>
<dbReference type="InterPro" id="IPR006016">
    <property type="entry name" value="UspA"/>
</dbReference>
<gene>
    <name evidence="3" type="ORF">M407DRAFT_242304</name>
</gene>
<dbReference type="OrthoDB" id="843225at2759"/>
<dbReference type="PANTHER" id="PTHR47815:SF1">
    <property type="entry name" value="UNIVERSAL STRESS PROTEIN A FAMILY PROTEIN C25B2.10"/>
    <property type="match status" value="1"/>
</dbReference>
<feature type="region of interest" description="Disordered" evidence="1">
    <location>
        <begin position="1"/>
        <end position="85"/>
    </location>
</feature>
<accession>A0A0C3QFC9</accession>
<dbReference type="HOGENOM" id="CLU_060788_1_0_1"/>
<dbReference type="Pfam" id="PF00582">
    <property type="entry name" value="Usp"/>
    <property type="match status" value="1"/>
</dbReference>
<dbReference type="AlphaFoldDB" id="A0A0C3QFC9"/>
<evidence type="ECO:0000313" key="3">
    <source>
        <dbReference type="EMBL" id="KIO30090.1"/>
    </source>
</evidence>
<feature type="compositionally biased region" description="Pro residues" evidence="1">
    <location>
        <begin position="36"/>
        <end position="55"/>
    </location>
</feature>
<dbReference type="SUPFAM" id="SSF52402">
    <property type="entry name" value="Adenine nucleotide alpha hydrolases-like"/>
    <property type="match status" value="1"/>
</dbReference>
<name>A0A0C3QFC9_9AGAM</name>
<reference evidence="3 4" key="1">
    <citation type="submission" date="2014-04" db="EMBL/GenBank/DDBJ databases">
        <authorList>
            <consortium name="DOE Joint Genome Institute"/>
            <person name="Kuo A."/>
            <person name="Girlanda M."/>
            <person name="Perotto S."/>
            <person name="Kohler A."/>
            <person name="Nagy L.G."/>
            <person name="Floudas D."/>
            <person name="Copeland A."/>
            <person name="Barry K.W."/>
            <person name="Cichocki N."/>
            <person name="Veneault-Fourrey C."/>
            <person name="LaButti K."/>
            <person name="Lindquist E.A."/>
            <person name="Lipzen A."/>
            <person name="Lundell T."/>
            <person name="Morin E."/>
            <person name="Murat C."/>
            <person name="Sun H."/>
            <person name="Tunlid A."/>
            <person name="Henrissat B."/>
            <person name="Grigoriev I.V."/>
            <person name="Hibbett D.S."/>
            <person name="Martin F."/>
            <person name="Nordberg H.P."/>
            <person name="Cantor M.N."/>
            <person name="Hua S.X."/>
        </authorList>
    </citation>
    <scope>NUCLEOTIDE SEQUENCE [LARGE SCALE GENOMIC DNA]</scope>
    <source>
        <strain evidence="3 4">MUT 4182</strain>
    </source>
</reference>
<dbReference type="Proteomes" id="UP000054248">
    <property type="component" value="Unassembled WGS sequence"/>
</dbReference>
<feature type="domain" description="UspA" evidence="2">
    <location>
        <begin position="127"/>
        <end position="265"/>
    </location>
</feature>
<dbReference type="Gene3D" id="3.40.50.620">
    <property type="entry name" value="HUPs"/>
    <property type="match status" value="1"/>
</dbReference>
<organism evidence="3 4">
    <name type="scientific">Tulasnella calospora MUT 4182</name>
    <dbReference type="NCBI Taxonomy" id="1051891"/>
    <lineage>
        <taxon>Eukaryota</taxon>
        <taxon>Fungi</taxon>
        <taxon>Dikarya</taxon>
        <taxon>Basidiomycota</taxon>
        <taxon>Agaricomycotina</taxon>
        <taxon>Agaricomycetes</taxon>
        <taxon>Cantharellales</taxon>
        <taxon>Tulasnellaceae</taxon>
        <taxon>Tulasnella</taxon>
    </lineage>
</organism>
<dbReference type="InterPro" id="IPR014729">
    <property type="entry name" value="Rossmann-like_a/b/a_fold"/>
</dbReference>
<dbReference type="PANTHER" id="PTHR47815">
    <property type="entry name" value="UNIVERSAL STRESS PROTEIN A FAMILY PROTEIN C25B2.10"/>
    <property type="match status" value="1"/>
</dbReference>
<protein>
    <recommendedName>
        <fullName evidence="2">UspA domain-containing protein</fullName>
    </recommendedName>
</protein>
<sequence>MTTPLSPRSIHSPLPGVLSPTGLRPALKHGTSRPTSPIPSPTPPVLSPGSVPQPLPTRSRQNSLGNGAGGISSRPLTAPTPSGSRYTTKVSFDTFDAPNTDADTLFSFTLQVKSDGYKKTRNTRVYLCAASADESGKEALDWSISSLVEDGDELVVVRGFAPEDLQKDMHEQLREEAKDLMRLILERNSEYEGRRLSVVVEFVAGKVTSTIDRMTALYRPDSLVVGTRGSKGLMQTLGSALGAPGMGSVSRYCVSHSPVPVIVVRPERKVKKTVEKRRADPKRRAQFEELTKTRSLSGVDRL</sequence>
<reference evidence="4" key="2">
    <citation type="submission" date="2015-01" db="EMBL/GenBank/DDBJ databases">
        <title>Evolutionary Origins and Diversification of the Mycorrhizal Mutualists.</title>
        <authorList>
            <consortium name="DOE Joint Genome Institute"/>
            <consortium name="Mycorrhizal Genomics Consortium"/>
            <person name="Kohler A."/>
            <person name="Kuo A."/>
            <person name="Nagy L.G."/>
            <person name="Floudas D."/>
            <person name="Copeland A."/>
            <person name="Barry K.W."/>
            <person name="Cichocki N."/>
            <person name="Veneault-Fourrey C."/>
            <person name="LaButti K."/>
            <person name="Lindquist E.A."/>
            <person name="Lipzen A."/>
            <person name="Lundell T."/>
            <person name="Morin E."/>
            <person name="Murat C."/>
            <person name="Riley R."/>
            <person name="Ohm R."/>
            <person name="Sun H."/>
            <person name="Tunlid A."/>
            <person name="Henrissat B."/>
            <person name="Grigoriev I.V."/>
            <person name="Hibbett D.S."/>
            <person name="Martin F."/>
        </authorList>
    </citation>
    <scope>NUCLEOTIDE SEQUENCE [LARGE SCALE GENOMIC DNA]</scope>
    <source>
        <strain evidence="4">MUT 4182</strain>
    </source>
</reference>
<dbReference type="EMBL" id="KN822975">
    <property type="protein sequence ID" value="KIO30090.1"/>
    <property type="molecule type" value="Genomic_DNA"/>
</dbReference>
<evidence type="ECO:0000313" key="4">
    <source>
        <dbReference type="Proteomes" id="UP000054248"/>
    </source>
</evidence>